<dbReference type="EMBL" id="KV878131">
    <property type="protein sequence ID" value="OJJ04072.1"/>
    <property type="molecule type" value="Genomic_DNA"/>
</dbReference>
<organism evidence="1 2">
    <name type="scientific">Aspergillus versicolor CBS 583.65</name>
    <dbReference type="NCBI Taxonomy" id="1036611"/>
    <lineage>
        <taxon>Eukaryota</taxon>
        <taxon>Fungi</taxon>
        <taxon>Dikarya</taxon>
        <taxon>Ascomycota</taxon>
        <taxon>Pezizomycotina</taxon>
        <taxon>Eurotiomycetes</taxon>
        <taxon>Eurotiomycetidae</taxon>
        <taxon>Eurotiales</taxon>
        <taxon>Aspergillaceae</taxon>
        <taxon>Aspergillus</taxon>
        <taxon>Aspergillus subgen. Nidulantes</taxon>
    </lineage>
</organism>
<gene>
    <name evidence="1" type="ORF">ASPVEDRAFT_73635</name>
</gene>
<dbReference type="Proteomes" id="UP000184073">
    <property type="component" value="Unassembled WGS sequence"/>
</dbReference>
<dbReference type="RefSeq" id="XP_040669834.1">
    <property type="nucleotide sequence ID" value="XM_040816215.1"/>
</dbReference>
<dbReference type="VEuPathDB" id="FungiDB:ASPVEDRAFT_73635"/>
<keyword evidence="2" id="KW-1185">Reference proteome</keyword>
<protein>
    <submittedName>
        <fullName evidence="1">Uncharacterized protein</fullName>
    </submittedName>
</protein>
<dbReference type="GeneID" id="63731726"/>
<reference evidence="2" key="1">
    <citation type="journal article" date="2017" name="Genome Biol.">
        <title>Comparative genomics reveals high biological diversity and specific adaptations in the industrially and medically important fungal genus Aspergillus.</title>
        <authorList>
            <person name="de Vries R.P."/>
            <person name="Riley R."/>
            <person name="Wiebenga A."/>
            <person name="Aguilar-Osorio G."/>
            <person name="Amillis S."/>
            <person name="Uchima C.A."/>
            <person name="Anderluh G."/>
            <person name="Asadollahi M."/>
            <person name="Askin M."/>
            <person name="Barry K."/>
            <person name="Battaglia E."/>
            <person name="Bayram O."/>
            <person name="Benocci T."/>
            <person name="Braus-Stromeyer S.A."/>
            <person name="Caldana C."/>
            <person name="Canovas D."/>
            <person name="Cerqueira G.C."/>
            <person name="Chen F."/>
            <person name="Chen W."/>
            <person name="Choi C."/>
            <person name="Clum A."/>
            <person name="Dos Santos R.A."/>
            <person name="Damasio A.R."/>
            <person name="Diallinas G."/>
            <person name="Emri T."/>
            <person name="Fekete E."/>
            <person name="Flipphi M."/>
            <person name="Freyberg S."/>
            <person name="Gallo A."/>
            <person name="Gournas C."/>
            <person name="Habgood R."/>
            <person name="Hainaut M."/>
            <person name="Harispe M.L."/>
            <person name="Henrissat B."/>
            <person name="Hilden K.S."/>
            <person name="Hope R."/>
            <person name="Hossain A."/>
            <person name="Karabika E."/>
            <person name="Karaffa L."/>
            <person name="Karanyi Z."/>
            <person name="Krasevec N."/>
            <person name="Kuo A."/>
            <person name="Kusch H."/>
            <person name="LaButti K."/>
            <person name="Lagendijk E.L."/>
            <person name="Lapidus A."/>
            <person name="Levasseur A."/>
            <person name="Lindquist E."/>
            <person name="Lipzen A."/>
            <person name="Logrieco A.F."/>
            <person name="MacCabe A."/>
            <person name="Maekelae M.R."/>
            <person name="Malavazi I."/>
            <person name="Melin P."/>
            <person name="Meyer V."/>
            <person name="Mielnichuk N."/>
            <person name="Miskei M."/>
            <person name="Molnar A.P."/>
            <person name="Mule G."/>
            <person name="Ngan C.Y."/>
            <person name="Orejas M."/>
            <person name="Orosz E."/>
            <person name="Ouedraogo J.P."/>
            <person name="Overkamp K.M."/>
            <person name="Park H.-S."/>
            <person name="Perrone G."/>
            <person name="Piumi F."/>
            <person name="Punt P.J."/>
            <person name="Ram A.F."/>
            <person name="Ramon A."/>
            <person name="Rauscher S."/>
            <person name="Record E."/>
            <person name="Riano-Pachon D.M."/>
            <person name="Robert V."/>
            <person name="Roehrig J."/>
            <person name="Ruller R."/>
            <person name="Salamov A."/>
            <person name="Salih N.S."/>
            <person name="Samson R.A."/>
            <person name="Sandor E."/>
            <person name="Sanguinetti M."/>
            <person name="Schuetze T."/>
            <person name="Sepcic K."/>
            <person name="Shelest E."/>
            <person name="Sherlock G."/>
            <person name="Sophianopoulou V."/>
            <person name="Squina F.M."/>
            <person name="Sun H."/>
            <person name="Susca A."/>
            <person name="Todd R.B."/>
            <person name="Tsang A."/>
            <person name="Unkles S.E."/>
            <person name="van de Wiele N."/>
            <person name="van Rossen-Uffink D."/>
            <person name="Oliveira J.V."/>
            <person name="Vesth T.C."/>
            <person name="Visser J."/>
            <person name="Yu J.-H."/>
            <person name="Zhou M."/>
            <person name="Andersen M.R."/>
            <person name="Archer D.B."/>
            <person name="Baker S.E."/>
            <person name="Benoit I."/>
            <person name="Brakhage A.A."/>
            <person name="Braus G.H."/>
            <person name="Fischer R."/>
            <person name="Frisvad J.C."/>
            <person name="Goldman G.H."/>
            <person name="Houbraken J."/>
            <person name="Oakley B."/>
            <person name="Pocsi I."/>
            <person name="Scazzocchio C."/>
            <person name="Seiboth B."/>
            <person name="vanKuyk P.A."/>
            <person name="Wortman J."/>
            <person name="Dyer P.S."/>
            <person name="Grigoriev I.V."/>
        </authorList>
    </citation>
    <scope>NUCLEOTIDE SEQUENCE [LARGE SCALE GENOMIC DNA]</scope>
    <source>
        <strain evidence="2">CBS 583.65</strain>
    </source>
</reference>
<name>A0A1L9PRK6_ASPVE</name>
<evidence type="ECO:0000313" key="1">
    <source>
        <dbReference type="EMBL" id="OJJ04072.1"/>
    </source>
</evidence>
<accession>A0A1L9PRK6</accession>
<evidence type="ECO:0000313" key="2">
    <source>
        <dbReference type="Proteomes" id="UP000184073"/>
    </source>
</evidence>
<proteinExistence type="predicted"/>
<sequence>MGLDNDQMPLLGFDSLVPKMAGWDAASETPATINDWTESGRWSSPALLDQECKFKAGCTCNFVTAGTGMLLRVGPTRKEKRWREGDWLRADDIQGSIGYEWRNEDTRRIPCPAQPATQSVRHRERFTV</sequence>
<dbReference type="AlphaFoldDB" id="A0A1L9PRK6"/>